<dbReference type="HOGENOM" id="CLU_028871_12_0_9"/>
<dbReference type="Pfam" id="PF09084">
    <property type="entry name" value="NMT1"/>
    <property type="match status" value="1"/>
</dbReference>
<organism evidence="7 8">
    <name type="scientific">Desulfosporosinus orientis (strain ATCC 19365 / DSM 765 / NCIMB 8382 / VKM B-1628 / Singapore I)</name>
    <name type="common">Desulfotomaculum orientis</name>
    <dbReference type="NCBI Taxonomy" id="768706"/>
    <lineage>
        <taxon>Bacteria</taxon>
        <taxon>Bacillati</taxon>
        <taxon>Bacillota</taxon>
        <taxon>Clostridia</taxon>
        <taxon>Eubacteriales</taxon>
        <taxon>Desulfitobacteriaceae</taxon>
        <taxon>Desulfosporosinus</taxon>
    </lineage>
</organism>
<dbReference type="InterPro" id="IPR001638">
    <property type="entry name" value="Solute-binding_3/MltF_N"/>
</dbReference>
<dbReference type="EMBL" id="CP003108">
    <property type="protein sequence ID" value="AET70349.1"/>
    <property type="molecule type" value="Genomic_DNA"/>
</dbReference>
<evidence type="ECO:0000259" key="6">
    <source>
        <dbReference type="SMART" id="SM00062"/>
    </source>
</evidence>
<dbReference type="GO" id="GO:0016020">
    <property type="term" value="C:membrane"/>
    <property type="evidence" value="ECO:0007669"/>
    <property type="project" value="InterPro"/>
</dbReference>
<dbReference type="Gene3D" id="3.40.190.10">
    <property type="entry name" value="Periplasmic binding protein-like II"/>
    <property type="match status" value="2"/>
</dbReference>
<dbReference type="OrthoDB" id="9814375at2"/>
<keyword evidence="8" id="KW-1185">Reference proteome</keyword>
<dbReference type="InterPro" id="IPR010067">
    <property type="entry name" value="ABC_SsuA_sub-bd"/>
</dbReference>
<sequence length="329" mass="35479">MFRSKLILAAISLTLLLSGCSSASSSQQQTPALPKTINASYVSRPINVPSIVAQDKKMFETEFAKDNIEFKWHDLTTPDSQLEALASGSLDFANSLNNLSAILAKANGNDIKVISAYSAFPKGIALVAGSTAGISNEADLKGKKIGLQSGTMLYQMLIEDLAKSNLKKNDITIVNMDSSSALTALLSGQIDATILPDPLLSKAIASGKATKIRSAEGLISGLSVIAVRSDFAKNYPNLVKQFLQIHKQSLDWSTNNLDQALQLAATKNQMDIKAVKRMYPEFSFAMSMDNAKVDLIQSAEFLKEEGMISSDTDTTNLINDLIDTSFMPQ</sequence>
<name>G7WJ37_DESOD</name>
<evidence type="ECO:0000256" key="2">
    <source>
        <dbReference type="ARBA" id="ARBA00010742"/>
    </source>
</evidence>
<evidence type="ECO:0000256" key="3">
    <source>
        <dbReference type="ARBA" id="ARBA00022448"/>
    </source>
</evidence>
<dbReference type="PANTHER" id="PTHR30024">
    <property type="entry name" value="ALIPHATIC SULFONATES-BINDING PROTEIN-RELATED"/>
    <property type="match status" value="1"/>
</dbReference>
<comment type="similarity">
    <text evidence="2">Belongs to the bacterial solute-binding protein SsuA/TauA family.</text>
</comment>
<dbReference type="AlphaFoldDB" id="G7WJ37"/>
<evidence type="ECO:0000256" key="5">
    <source>
        <dbReference type="SAM" id="SignalP"/>
    </source>
</evidence>
<dbReference type="RefSeq" id="WP_014187155.1">
    <property type="nucleotide sequence ID" value="NC_016584.1"/>
</dbReference>
<evidence type="ECO:0000256" key="1">
    <source>
        <dbReference type="ARBA" id="ARBA00004418"/>
    </source>
</evidence>
<dbReference type="PROSITE" id="PS51257">
    <property type="entry name" value="PROKAR_LIPOPROTEIN"/>
    <property type="match status" value="1"/>
</dbReference>
<dbReference type="STRING" id="768706.Desor_4952"/>
<evidence type="ECO:0000313" key="7">
    <source>
        <dbReference type="EMBL" id="AET70349.1"/>
    </source>
</evidence>
<keyword evidence="4 5" id="KW-0732">Signal</keyword>
<dbReference type="GO" id="GO:0042597">
    <property type="term" value="C:periplasmic space"/>
    <property type="evidence" value="ECO:0007669"/>
    <property type="project" value="UniProtKB-SubCell"/>
</dbReference>
<dbReference type="SUPFAM" id="SSF53850">
    <property type="entry name" value="Periplasmic binding protein-like II"/>
    <property type="match status" value="1"/>
</dbReference>
<proteinExistence type="inferred from homology"/>
<dbReference type="KEGG" id="dor:Desor_4952"/>
<dbReference type="eggNOG" id="COG0715">
    <property type="taxonomic scope" value="Bacteria"/>
</dbReference>
<comment type="subcellular location">
    <subcellularLocation>
        <location evidence="1">Periplasm</location>
    </subcellularLocation>
</comment>
<dbReference type="Proteomes" id="UP000006346">
    <property type="component" value="Chromosome"/>
</dbReference>
<feature type="domain" description="Solute-binding protein family 3/N-terminal" evidence="6">
    <location>
        <begin position="36"/>
        <end position="256"/>
    </location>
</feature>
<dbReference type="SMART" id="SM00062">
    <property type="entry name" value="PBPb"/>
    <property type="match status" value="1"/>
</dbReference>
<evidence type="ECO:0000256" key="4">
    <source>
        <dbReference type="ARBA" id="ARBA00022729"/>
    </source>
</evidence>
<reference evidence="8" key="1">
    <citation type="submission" date="2011-11" db="EMBL/GenBank/DDBJ databases">
        <title>Complete sequence of Desulfosporosinus orientis DSM 765.</title>
        <authorList>
            <person name="Lucas S."/>
            <person name="Han J."/>
            <person name="Lapidus A."/>
            <person name="Cheng J.-F."/>
            <person name="Goodwin L."/>
            <person name="Pitluck S."/>
            <person name="Peters L."/>
            <person name="Ovchinnikova G."/>
            <person name="Teshima H."/>
            <person name="Detter J.C."/>
            <person name="Han C."/>
            <person name="Tapia R."/>
            <person name="Land M."/>
            <person name="Hauser L."/>
            <person name="Kyrpides N."/>
            <person name="Ivanova N."/>
            <person name="Pagani I."/>
            <person name="Pester M."/>
            <person name="Spring S."/>
            <person name="Ollivier B."/>
            <person name="Rattei T."/>
            <person name="Klenk H.-P."/>
            <person name="Wagner M."/>
            <person name="Loy A."/>
            <person name="Woyke T."/>
        </authorList>
    </citation>
    <scope>NUCLEOTIDE SEQUENCE [LARGE SCALE GENOMIC DNA]</scope>
    <source>
        <strain evidence="8">ATCC 19365 / DSM 765 / NCIMB 8382 / VKM B-1628</strain>
    </source>
</reference>
<protein>
    <submittedName>
        <fullName evidence="7">ABC transporter, substrate-binding protein, aliphatic sulfonates family</fullName>
    </submittedName>
</protein>
<feature type="chain" id="PRO_5003505152" evidence="5">
    <location>
        <begin position="24"/>
        <end position="329"/>
    </location>
</feature>
<dbReference type="InterPro" id="IPR015168">
    <property type="entry name" value="SsuA/THI5"/>
</dbReference>
<dbReference type="NCBIfam" id="TIGR01728">
    <property type="entry name" value="SsuA_fam"/>
    <property type="match status" value="1"/>
</dbReference>
<accession>G7WJ37</accession>
<reference evidence="7 8" key="2">
    <citation type="journal article" date="2012" name="J. Bacteriol.">
        <title>Complete genome sequences of Desulfosporosinus orientis DSM765T, Desulfosporosinus youngiae DSM17734T, Desulfosporosinus meridiei DSM13257T, and Desulfosporosinus acidiphilus DSM22704T.</title>
        <authorList>
            <person name="Pester M."/>
            <person name="Brambilla E."/>
            <person name="Alazard D."/>
            <person name="Rattei T."/>
            <person name="Weinmaier T."/>
            <person name="Han J."/>
            <person name="Lucas S."/>
            <person name="Lapidus A."/>
            <person name="Cheng J.F."/>
            <person name="Goodwin L."/>
            <person name="Pitluck S."/>
            <person name="Peters L."/>
            <person name="Ovchinnikova G."/>
            <person name="Teshima H."/>
            <person name="Detter J.C."/>
            <person name="Han C.S."/>
            <person name="Tapia R."/>
            <person name="Land M.L."/>
            <person name="Hauser L."/>
            <person name="Kyrpides N.C."/>
            <person name="Ivanova N.N."/>
            <person name="Pagani I."/>
            <person name="Huntmann M."/>
            <person name="Wei C.L."/>
            <person name="Davenport K.W."/>
            <person name="Daligault H."/>
            <person name="Chain P.S."/>
            <person name="Chen A."/>
            <person name="Mavromatis K."/>
            <person name="Markowitz V."/>
            <person name="Szeto E."/>
            <person name="Mikhailova N."/>
            <person name="Pati A."/>
            <person name="Wagner M."/>
            <person name="Woyke T."/>
            <person name="Ollivier B."/>
            <person name="Klenk H.P."/>
            <person name="Spring S."/>
            <person name="Loy A."/>
        </authorList>
    </citation>
    <scope>NUCLEOTIDE SEQUENCE [LARGE SCALE GENOMIC DNA]</scope>
    <source>
        <strain evidence="8">ATCC 19365 / DSM 765 / NCIMB 8382 / VKM B-1628</strain>
    </source>
</reference>
<dbReference type="CDD" id="cd01008">
    <property type="entry name" value="PBP2_NrtA_SsuA_CpmA_like"/>
    <property type="match status" value="1"/>
</dbReference>
<dbReference type="GO" id="GO:0042626">
    <property type="term" value="F:ATPase-coupled transmembrane transporter activity"/>
    <property type="evidence" value="ECO:0007669"/>
    <property type="project" value="InterPro"/>
</dbReference>
<feature type="signal peptide" evidence="5">
    <location>
        <begin position="1"/>
        <end position="23"/>
    </location>
</feature>
<evidence type="ECO:0000313" key="8">
    <source>
        <dbReference type="Proteomes" id="UP000006346"/>
    </source>
</evidence>
<gene>
    <name evidence="7" type="ordered locus">Desor_4952</name>
</gene>
<dbReference type="PATRIC" id="fig|768706.3.peg.5033"/>
<keyword evidence="3" id="KW-0813">Transport</keyword>